<dbReference type="PANTHER" id="PTHR31942">
    <property type="entry name" value="MLO-LIKE PROTEIN 1"/>
    <property type="match status" value="1"/>
</dbReference>
<evidence type="ECO:0000256" key="6">
    <source>
        <dbReference type="ARBA" id="ARBA00023136"/>
    </source>
</evidence>
<keyword evidence="3 8" id="KW-0812">Transmembrane</keyword>
<feature type="transmembrane region" description="Helical" evidence="8">
    <location>
        <begin position="85"/>
        <end position="106"/>
    </location>
</feature>
<evidence type="ECO:0000313" key="10">
    <source>
        <dbReference type="EMBL" id="RLM57732.1"/>
    </source>
</evidence>
<dbReference type="AlphaFoldDB" id="A0A3L6PHR3"/>
<evidence type="ECO:0000256" key="4">
    <source>
        <dbReference type="ARBA" id="ARBA00022821"/>
    </source>
</evidence>
<evidence type="ECO:0000256" key="9">
    <source>
        <dbReference type="SAM" id="SignalP"/>
    </source>
</evidence>
<gene>
    <name evidence="10" type="ORF">C2845_PM18G02300</name>
</gene>
<comment type="caution">
    <text evidence="10">The sequence shown here is derived from an EMBL/GenBank/DDBJ whole genome shotgun (WGS) entry which is preliminary data.</text>
</comment>
<dbReference type="STRING" id="4540.A0A3L6PHR3"/>
<evidence type="ECO:0000313" key="11">
    <source>
        <dbReference type="Proteomes" id="UP000275267"/>
    </source>
</evidence>
<evidence type="ECO:0000256" key="2">
    <source>
        <dbReference type="ARBA" id="ARBA00006574"/>
    </source>
</evidence>
<dbReference type="Pfam" id="PF03094">
    <property type="entry name" value="Mlo"/>
    <property type="match status" value="2"/>
</dbReference>
<name>A0A3L6PHR3_PANMI</name>
<feature type="chain" id="PRO_5017949068" evidence="9">
    <location>
        <begin position="17"/>
        <end position="308"/>
    </location>
</feature>
<comment type="similarity">
    <text evidence="2">Belongs to the MLO family.</text>
</comment>
<evidence type="ECO:0000256" key="5">
    <source>
        <dbReference type="ARBA" id="ARBA00022989"/>
    </source>
</evidence>
<dbReference type="InterPro" id="IPR004326">
    <property type="entry name" value="Mlo"/>
</dbReference>
<feature type="transmembrane region" description="Helical" evidence="8">
    <location>
        <begin position="181"/>
        <end position="209"/>
    </location>
</feature>
<keyword evidence="4" id="KW-0611">Plant defense</keyword>
<dbReference type="OrthoDB" id="1388414at2759"/>
<comment type="subcellular location">
    <subcellularLocation>
        <location evidence="1">Membrane</location>
        <topology evidence="1">Multi-pass membrane protein</topology>
    </subcellularLocation>
</comment>
<organism evidence="10 11">
    <name type="scientific">Panicum miliaceum</name>
    <name type="common">Proso millet</name>
    <name type="synonym">Broomcorn millet</name>
    <dbReference type="NCBI Taxonomy" id="4540"/>
    <lineage>
        <taxon>Eukaryota</taxon>
        <taxon>Viridiplantae</taxon>
        <taxon>Streptophyta</taxon>
        <taxon>Embryophyta</taxon>
        <taxon>Tracheophyta</taxon>
        <taxon>Spermatophyta</taxon>
        <taxon>Magnoliopsida</taxon>
        <taxon>Liliopsida</taxon>
        <taxon>Poales</taxon>
        <taxon>Poaceae</taxon>
        <taxon>PACMAD clade</taxon>
        <taxon>Panicoideae</taxon>
        <taxon>Panicodae</taxon>
        <taxon>Paniceae</taxon>
        <taxon>Panicinae</taxon>
        <taxon>Panicum</taxon>
        <taxon>Panicum sect. Panicum</taxon>
    </lineage>
</organism>
<evidence type="ECO:0000256" key="7">
    <source>
        <dbReference type="ARBA" id="ARBA00023265"/>
    </source>
</evidence>
<keyword evidence="11" id="KW-1185">Reference proteome</keyword>
<feature type="signal peptide" evidence="9">
    <location>
        <begin position="1"/>
        <end position="16"/>
    </location>
</feature>
<reference evidence="11" key="1">
    <citation type="journal article" date="2019" name="Nat. Commun.">
        <title>The genome of broomcorn millet.</title>
        <authorList>
            <person name="Zou C."/>
            <person name="Miki D."/>
            <person name="Li D."/>
            <person name="Tang Q."/>
            <person name="Xiao L."/>
            <person name="Rajput S."/>
            <person name="Deng P."/>
            <person name="Jia W."/>
            <person name="Huang R."/>
            <person name="Zhang M."/>
            <person name="Sun Y."/>
            <person name="Hu J."/>
            <person name="Fu X."/>
            <person name="Schnable P.S."/>
            <person name="Li F."/>
            <person name="Zhang H."/>
            <person name="Feng B."/>
            <person name="Zhu X."/>
            <person name="Liu R."/>
            <person name="Schnable J.C."/>
            <person name="Zhu J.-K."/>
            <person name="Zhang H."/>
        </authorList>
    </citation>
    <scope>NUCLEOTIDE SEQUENCE [LARGE SCALE GENOMIC DNA]</scope>
</reference>
<dbReference type="PANTHER" id="PTHR31942:SF9">
    <property type="entry name" value="MLO-LIKE PROTEIN 4"/>
    <property type="match status" value="1"/>
</dbReference>
<dbReference type="GO" id="GO:0006952">
    <property type="term" value="P:defense response"/>
    <property type="evidence" value="ECO:0007669"/>
    <property type="project" value="UniProtKB-KW"/>
</dbReference>
<proteinExistence type="inferred from homology"/>
<evidence type="ECO:0000256" key="3">
    <source>
        <dbReference type="ARBA" id="ARBA00022692"/>
    </source>
</evidence>
<protein>
    <submittedName>
        <fullName evidence="10">MLO-like protein 4</fullName>
    </submittedName>
</protein>
<dbReference type="EMBL" id="PQIB02000017">
    <property type="protein sequence ID" value="RLM57732.1"/>
    <property type="molecule type" value="Genomic_DNA"/>
</dbReference>
<sequence length="308" mass="34778">MLLGIISLLLSQTSRFISEICVPSSLFTSRFYMCSESDYKDLLQNAGANQTALEKTMFGSHSMHICSEGHEPFVSYEGLEQLHRFLFILGITHVVYSFVTVVLSMIKIYSWRKWETLAGPIAAEEMKGAGVMVQLATLGVCDRINIYFWLSFLPVINAFELATFLWSLWELSAQTCFMKHYYMIVIHLISGLLVQFWCSYSTLPLNVIISQMGSKFKKSLVSENVRESPHSWCKRVKDRNRQSALFSRNGTVTARSVCSLDTTYETDHETNTVCTLSRTASATSLDDQLTVGTVDDDDDEPSGIEKDV</sequence>
<keyword evidence="9" id="KW-0732">Signal</keyword>
<evidence type="ECO:0000256" key="8">
    <source>
        <dbReference type="SAM" id="Phobius"/>
    </source>
</evidence>
<dbReference type="GO" id="GO:0016020">
    <property type="term" value="C:membrane"/>
    <property type="evidence" value="ECO:0007669"/>
    <property type="project" value="UniProtKB-SubCell"/>
</dbReference>
<keyword evidence="5 8" id="KW-1133">Transmembrane helix</keyword>
<keyword evidence="6 8" id="KW-0472">Membrane</keyword>
<accession>A0A3L6PHR3</accession>
<feature type="transmembrane region" description="Helical" evidence="8">
    <location>
        <begin position="146"/>
        <end position="169"/>
    </location>
</feature>
<keyword evidence="7" id="KW-0568">Pathogenesis-related protein</keyword>
<evidence type="ECO:0000256" key="1">
    <source>
        <dbReference type="ARBA" id="ARBA00004141"/>
    </source>
</evidence>
<dbReference type="Proteomes" id="UP000275267">
    <property type="component" value="Unassembled WGS sequence"/>
</dbReference>